<dbReference type="Pfam" id="PF00005">
    <property type="entry name" value="ABC_tran"/>
    <property type="match status" value="2"/>
</dbReference>
<sequence length="710" mass="78548">MSQQAVTHDNVLEMRGVDVSFSMDRGESRVLDDVSLDVRRGEIMGVVGESGSGKSMLASAILDAVVNPGQTSGEITYNRADGEQVDVLDLDDDDLRALRWEEIAMVFQGAMSFFNPTMTIRGHFVETLKAHDRDVDEGMEHARELLTDLHLEPERVLDTYPHELSGGMKQRALVALSLILDPNVLVMDEPTAALDLLMQRSILALLDDLQEKYDLTILFITHDLPLVKDLCDRIAVMYAFDVIEVFPTDDLANSRHPYTRSLLNSVPNLETPLDELRSIEGSAPDPVDVPEGCSYHPRCPLATSECQTDDPPRAQIAPDQEVACHHHDQVERELPLVLEEEASDAPAEVYDGSQSDEPVVTLEDLEVHFEEDTGLLDFFSEPDVVKAVDGVDLDVYENDVVAVVGESGCGKTTLGKTAVGLQEPTGGSVNYRGDDVWAAKRGDNDADYGKIRRALQIIHQDPGSSLNPNRKVSPILQVPLKRWKPDLDKEDRQARVLAMLEAAGMTPPEDYADRYPHQLSGGEQQRVALIRALLMNPDVILADEAVSALDVSMRVDMMDQMLTLQDLFDTSYVFISHNLTNARYLAGRAGGRIAVMYLGEIIEIGPAEEIVQNPKHPYTKALHWSTTNIKSDEETGEAPIVDIDVPDPIDPPSGCRFHPRCPKAREACTTMKPELQDPDHAAACFREREGHPYWESEPIHEDAATVGGDD</sequence>
<dbReference type="CDD" id="cd03257">
    <property type="entry name" value="ABC_NikE_OppD_transporters"/>
    <property type="match status" value="2"/>
</dbReference>
<dbReference type="NCBIfam" id="TIGR01727">
    <property type="entry name" value="oligo_HPY"/>
    <property type="match status" value="2"/>
</dbReference>
<dbReference type="NCBIfam" id="NF008453">
    <property type="entry name" value="PRK11308.1"/>
    <property type="match status" value="2"/>
</dbReference>
<dbReference type="Proteomes" id="UP001596432">
    <property type="component" value="Unassembled WGS sequence"/>
</dbReference>
<dbReference type="InterPro" id="IPR027417">
    <property type="entry name" value="P-loop_NTPase"/>
</dbReference>
<evidence type="ECO:0000256" key="3">
    <source>
        <dbReference type="ARBA" id="ARBA00022475"/>
    </source>
</evidence>
<comment type="caution">
    <text evidence="10">The sequence shown here is derived from an EMBL/GenBank/DDBJ whole genome shotgun (WGS) entry which is preliminary data.</text>
</comment>
<dbReference type="FunFam" id="3.40.50.300:FF:000016">
    <property type="entry name" value="Oligopeptide ABC transporter ATP-binding component"/>
    <property type="match status" value="1"/>
</dbReference>
<protein>
    <submittedName>
        <fullName evidence="10">ABC transporter ATP-binding protein</fullName>
    </submittedName>
</protein>
<dbReference type="RefSeq" id="WP_274322608.1">
    <property type="nucleotide sequence ID" value="NZ_CP118158.1"/>
</dbReference>
<evidence type="ECO:0000256" key="5">
    <source>
        <dbReference type="ARBA" id="ARBA00022741"/>
    </source>
</evidence>
<evidence type="ECO:0000256" key="2">
    <source>
        <dbReference type="ARBA" id="ARBA00022448"/>
    </source>
</evidence>
<dbReference type="SMART" id="SM00382">
    <property type="entry name" value="AAA"/>
    <property type="match status" value="2"/>
</dbReference>
<keyword evidence="7" id="KW-1278">Translocase</keyword>
<dbReference type="InterPro" id="IPR017871">
    <property type="entry name" value="ABC_transporter-like_CS"/>
</dbReference>
<keyword evidence="2" id="KW-0813">Transport</keyword>
<keyword evidence="3" id="KW-1003">Cell membrane</keyword>
<keyword evidence="4" id="KW-0997">Cell inner membrane</keyword>
<dbReference type="Pfam" id="PF08352">
    <property type="entry name" value="oligo_HPY"/>
    <property type="match status" value="2"/>
</dbReference>
<dbReference type="InterPro" id="IPR050388">
    <property type="entry name" value="ABC_Ni/Peptide_Import"/>
</dbReference>
<dbReference type="AlphaFoldDB" id="A0ABD5Y7N6"/>
<dbReference type="InterPro" id="IPR013563">
    <property type="entry name" value="Oligopep_ABC_C"/>
</dbReference>
<keyword evidence="6 10" id="KW-0067">ATP-binding</keyword>
<proteinExistence type="predicted"/>
<dbReference type="GO" id="GO:0005886">
    <property type="term" value="C:plasma membrane"/>
    <property type="evidence" value="ECO:0007669"/>
    <property type="project" value="UniProtKB-SubCell"/>
</dbReference>
<evidence type="ECO:0000256" key="6">
    <source>
        <dbReference type="ARBA" id="ARBA00022840"/>
    </source>
</evidence>
<keyword evidence="11" id="KW-1185">Reference proteome</keyword>
<keyword evidence="8" id="KW-0472">Membrane</keyword>
<accession>A0ABD5Y7N6</accession>
<dbReference type="InterPro" id="IPR003593">
    <property type="entry name" value="AAA+_ATPase"/>
</dbReference>
<dbReference type="SUPFAM" id="SSF52540">
    <property type="entry name" value="P-loop containing nucleoside triphosphate hydrolases"/>
    <property type="match status" value="2"/>
</dbReference>
<dbReference type="GeneID" id="78821842"/>
<evidence type="ECO:0000256" key="7">
    <source>
        <dbReference type="ARBA" id="ARBA00022967"/>
    </source>
</evidence>
<evidence type="ECO:0000256" key="8">
    <source>
        <dbReference type="ARBA" id="ARBA00023136"/>
    </source>
</evidence>
<evidence type="ECO:0000256" key="1">
    <source>
        <dbReference type="ARBA" id="ARBA00004202"/>
    </source>
</evidence>
<comment type="subcellular location">
    <subcellularLocation>
        <location evidence="1">Cell membrane</location>
        <topology evidence="1">Peripheral membrane protein</topology>
    </subcellularLocation>
</comment>
<dbReference type="PROSITE" id="PS50893">
    <property type="entry name" value="ABC_TRANSPORTER_2"/>
    <property type="match status" value="2"/>
</dbReference>
<name>A0ABD5Y7N6_9EURY</name>
<gene>
    <name evidence="10" type="ORF">ACFQMA_17020</name>
</gene>
<feature type="domain" description="ABC transporter" evidence="9">
    <location>
        <begin position="360"/>
        <end position="623"/>
    </location>
</feature>
<dbReference type="Gene3D" id="3.40.50.300">
    <property type="entry name" value="P-loop containing nucleotide triphosphate hydrolases"/>
    <property type="match status" value="2"/>
</dbReference>
<dbReference type="PANTHER" id="PTHR43297">
    <property type="entry name" value="OLIGOPEPTIDE TRANSPORT ATP-BINDING PROTEIN APPD"/>
    <property type="match status" value="1"/>
</dbReference>
<evidence type="ECO:0000256" key="4">
    <source>
        <dbReference type="ARBA" id="ARBA00022519"/>
    </source>
</evidence>
<evidence type="ECO:0000313" key="11">
    <source>
        <dbReference type="Proteomes" id="UP001596432"/>
    </source>
</evidence>
<evidence type="ECO:0000313" key="10">
    <source>
        <dbReference type="EMBL" id="MFC7141527.1"/>
    </source>
</evidence>
<evidence type="ECO:0000259" key="9">
    <source>
        <dbReference type="PROSITE" id="PS50893"/>
    </source>
</evidence>
<dbReference type="GO" id="GO:0005524">
    <property type="term" value="F:ATP binding"/>
    <property type="evidence" value="ECO:0007669"/>
    <property type="project" value="UniProtKB-KW"/>
</dbReference>
<dbReference type="PROSITE" id="PS00211">
    <property type="entry name" value="ABC_TRANSPORTER_1"/>
    <property type="match status" value="2"/>
</dbReference>
<dbReference type="PANTHER" id="PTHR43297:SF14">
    <property type="entry name" value="ATPASE AAA-TYPE CORE DOMAIN-CONTAINING PROTEIN"/>
    <property type="match status" value="1"/>
</dbReference>
<feature type="domain" description="ABC transporter" evidence="9">
    <location>
        <begin position="14"/>
        <end position="264"/>
    </location>
</feature>
<keyword evidence="5" id="KW-0547">Nucleotide-binding</keyword>
<organism evidence="10 11">
    <name type="scientific">Halosimplex aquaticum</name>
    <dbReference type="NCBI Taxonomy" id="3026162"/>
    <lineage>
        <taxon>Archaea</taxon>
        <taxon>Methanobacteriati</taxon>
        <taxon>Methanobacteriota</taxon>
        <taxon>Stenosarchaea group</taxon>
        <taxon>Halobacteria</taxon>
        <taxon>Halobacteriales</taxon>
        <taxon>Haloarculaceae</taxon>
        <taxon>Halosimplex</taxon>
    </lineage>
</organism>
<dbReference type="InterPro" id="IPR003439">
    <property type="entry name" value="ABC_transporter-like_ATP-bd"/>
</dbReference>
<dbReference type="EMBL" id="JBHTAS010000001">
    <property type="protein sequence ID" value="MFC7141527.1"/>
    <property type="molecule type" value="Genomic_DNA"/>
</dbReference>
<reference evidence="10 11" key="1">
    <citation type="journal article" date="2019" name="Int. J. Syst. Evol. Microbiol.">
        <title>The Global Catalogue of Microorganisms (GCM) 10K type strain sequencing project: providing services to taxonomists for standard genome sequencing and annotation.</title>
        <authorList>
            <consortium name="The Broad Institute Genomics Platform"/>
            <consortium name="The Broad Institute Genome Sequencing Center for Infectious Disease"/>
            <person name="Wu L."/>
            <person name="Ma J."/>
        </authorList>
    </citation>
    <scope>NUCLEOTIDE SEQUENCE [LARGE SCALE GENOMIC DNA]</scope>
    <source>
        <strain evidence="10 11">XZYJT29</strain>
    </source>
</reference>